<dbReference type="Gene3D" id="3.40.50.300">
    <property type="entry name" value="P-loop containing nucleotide triphosphate hydrolases"/>
    <property type="match status" value="2"/>
</dbReference>
<dbReference type="AlphaFoldDB" id="A0A2U1ZYN1"/>
<sequence length="654" mass="71826">MRLSSFQVLRYKNVLDSTEVVVEDDVTTLVGMNESGKSTMMDALYRLNPVYGDDFAELEDYPRWRRSRDSRSEDLSQVSPIKATFYLDQADRDALAKAVGEGVVTAESAIVGRRYSGETWACIDVNEARFLENVLDGHLHAHALAEHHESVTSLRAALQALAEEEIDAASRAAAEIASAGAEVEAAGQASPAPALGTSAKEVLARITAVVGTGDLASVASSVVLARIPKFFLFSDYQSLEGRVDVSTLKADVDEQPGASPQQTARALLKLANTDVNAMADSSFESSTAELESVSNDLSREMKAYWSTNPELRIKIMTEPETVSDARGQRSVVRYLNFRVEDRKHDFTNNFSRRSSGYRWFFSFLAAFSEFESRVGDVVILLDEPGLTLHAKAQRDFLRFINERLAPAGQVIYTTHSPFMVDQIERVRVVEDRGEDVGSVTSSDALEVGEDSAFPLQAALGYDLSQNLFIGERNLLVEGPSDLAYLDLLSRALRKVGREGLDERWRILPAGGSSNVPTFVSLLGRKVSVTVLLDSGVEGAGKVEAAMSANKIDSSRVVLVSAVLKQNHADIEDLFAVEDYLALYNEALTRAVALETLPQYHDRILKRLESAGESKFDHWRPAELLLRDPARVDALSASTLDNFEALARRINATHP</sequence>
<name>A0A2U1ZYN1_9MICO</name>
<comment type="caution">
    <text evidence="2">The sequence shown here is derived from an EMBL/GenBank/DDBJ whole genome shotgun (WGS) entry which is preliminary data.</text>
</comment>
<dbReference type="InterPro" id="IPR041685">
    <property type="entry name" value="AAA_GajA/Old/RecF-like"/>
</dbReference>
<protein>
    <recommendedName>
        <fullName evidence="1">Endonuclease GajA/Old nuclease/RecF-like AAA domain-containing protein</fullName>
    </recommendedName>
</protein>
<dbReference type="InterPro" id="IPR027417">
    <property type="entry name" value="P-loop_NTPase"/>
</dbReference>
<evidence type="ECO:0000259" key="1">
    <source>
        <dbReference type="Pfam" id="PF13175"/>
    </source>
</evidence>
<reference evidence="2 3" key="1">
    <citation type="submission" date="2018-03" db="EMBL/GenBank/DDBJ databases">
        <title>Genome assembly of novel Miniimonas species PCH200.</title>
        <authorList>
            <person name="Thakur V."/>
            <person name="Kumar V."/>
            <person name="Singh D."/>
        </authorList>
    </citation>
    <scope>NUCLEOTIDE SEQUENCE [LARGE SCALE GENOMIC DNA]</scope>
    <source>
        <strain evidence="2 3">PCH200</strain>
    </source>
</reference>
<evidence type="ECO:0000313" key="3">
    <source>
        <dbReference type="Proteomes" id="UP000245166"/>
    </source>
</evidence>
<dbReference type="InterPro" id="IPR051396">
    <property type="entry name" value="Bact_Antivir_Def_Nuclease"/>
</dbReference>
<dbReference type="EMBL" id="PYHR01000002">
    <property type="protein sequence ID" value="PWD52050.1"/>
    <property type="molecule type" value="Genomic_DNA"/>
</dbReference>
<dbReference type="RefSeq" id="WP_109230433.1">
    <property type="nucleotide sequence ID" value="NZ_PYHR01000002.1"/>
</dbReference>
<dbReference type="PANTHER" id="PTHR43581:SF2">
    <property type="entry name" value="EXCINUCLEASE ATPASE SUBUNIT"/>
    <property type="match status" value="1"/>
</dbReference>
<dbReference type="OrthoDB" id="3322489at2"/>
<accession>A0A2U1ZYN1</accession>
<feature type="domain" description="Endonuclease GajA/Old nuclease/RecF-like AAA" evidence="1">
    <location>
        <begin position="278"/>
        <end position="420"/>
    </location>
</feature>
<gene>
    <name evidence="2" type="ORF">C8046_16760</name>
</gene>
<evidence type="ECO:0000313" key="2">
    <source>
        <dbReference type="EMBL" id="PWD52050.1"/>
    </source>
</evidence>
<organism evidence="2 3">
    <name type="scientific">Serinibacter arcticus</name>
    <dbReference type="NCBI Taxonomy" id="1655435"/>
    <lineage>
        <taxon>Bacteria</taxon>
        <taxon>Bacillati</taxon>
        <taxon>Actinomycetota</taxon>
        <taxon>Actinomycetes</taxon>
        <taxon>Micrococcales</taxon>
        <taxon>Beutenbergiaceae</taxon>
        <taxon>Serinibacter</taxon>
    </lineage>
</organism>
<dbReference type="PANTHER" id="PTHR43581">
    <property type="entry name" value="ATP/GTP PHOSPHATASE"/>
    <property type="match status" value="1"/>
</dbReference>
<dbReference type="Proteomes" id="UP000245166">
    <property type="component" value="Unassembled WGS sequence"/>
</dbReference>
<dbReference type="Pfam" id="PF13175">
    <property type="entry name" value="AAA_15"/>
    <property type="match status" value="1"/>
</dbReference>
<proteinExistence type="predicted"/>
<dbReference type="SUPFAM" id="SSF52540">
    <property type="entry name" value="P-loop containing nucleoside triphosphate hydrolases"/>
    <property type="match status" value="1"/>
</dbReference>
<keyword evidence="3" id="KW-1185">Reference proteome</keyword>